<evidence type="ECO:0000313" key="2">
    <source>
        <dbReference type="EMBL" id="TFK33124.1"/>
    </source>
</evidence>
<sequence length="496" mass="53653">MSTHAKTLYPTPPPTTNTLDKEQRTRLLRSTRKLGAVLGTTPFLLEPLPPVPPIPSSNSTYTLSCKTPITPRTRAYRREGRVFPSDTESSDDDDSFDNRDSYVFVPTHLPSAPYQLQSLPLLSPLPSPSSSSTPSSSRASSLDVQRKPLPIPQPRKDKGKGKATLRPLPPIHIALPSLPMDLPGSQIGVETKKRGRPLPQPLLLRLRSVPVAPNDTRAGKRDSVLSSTTTTVQAQPLSPLSPTFSVNTTTPERKRAPTDKEKRRKMAKLTRTLGENVPPELVFGTSPGLPSHPIGPRAKEHRRMRSETVTARQHGGGKTHAAVPPLPALLTPPSTTTSSPPSSATRGINRPNRPRSLTLSSIPPPRSSSLPVITTEESRVEGASSGGLKVEVHQSTLTSASGTGRTPTRPRAPSHAYSRSLGVPAMATSARNHTHAHTHMRGATVASAASADAIPMPSHLRGESIEFGRRKEREWSGEWNVRDMGDVQKRLRGLKL</sequence>
<evidence type="ECO:0000313" key="3">
    <source>
        <dbReference type="Proteomes" id="UP000308652"/>
    </source>
</evidence>
<accession>A0A5C3LJ52</accession>
<feature type="region of interest" description="Disordered" evidence="1">
    <location>
        <begin position="277"/>
        <end position="416"/>
    </location>
</feature>
<dbReference type="AlphaFoldDB" id="A0A5C3LJ52"/>
<name>A0A5C3LJ52_9AGAR</name>
<dbReference type="EMBL" id="ML213654">
    <property type="protein sequence ID" value="TFK33124.1"/>
    <property type="molecule type" value="Genomic_DNA"/>
</dbReference>
<feature type="compositionally biased region" description="Polar residues" evidence="1">
    <location>
        <begin position="224"/>
        <end position="250"/>
    </location>
</feature>
<evidence type="ECO:0000256" key="1">
    <source>
        <dbReference type="SAM" id="MobiDB-lite"/>
    </source>
</evidence>
<dbReference type="OrthoDB" id="3071430at2759"/>
<feature type="compositionally biased region" description="Polar residues" evidence="1">
    <location>
        <begin position="393"/>
        <end position="406"/>
    </location>
</feature>
<feature type="compositionally biased region" description="Low complexity" evidence="1">
    <location>
        <begin position="328"/>
        <end position="345"/>
    </location>
</feature>
<reference evidence="2 3" key="1">
    <citation type="journal article" date="2019" name="Nat. Ecol. Evol.">
        <title>Megaphylogeny resolves global patterns of mushroom evolution.</title>
        <authorList>
            <person name="Varga T."/>
            <person name="Krizsan K."/>
            <person name="Foldi C."/>
            <person name="Dima B."/>
            <person name="Sanchez-Garcia M."/>
            <person name="Sanchez-Ramirez S."/>
            <person name="Szollosi G.J."/>
            <person name="Szarkandi J.G."/>
            <person name="Papp V."/>
            <person name="Albert L."/>
            <person name="Andreopoulos W."/>
            <person name="Angelini C."/>
            <person name="Antonin V."/>
            <person name="Barry K.W."/>
            <person name="Bougher N.L."/>
            <person name="Buchanan P."/>
            <person name="Buyck B."/>
            <person name="Bense V."/>
            <person name="Catcheside P."/>
            <person name="Chovatia M."/>
            <person name="Cooper J."/>
            <person name="Damon W."/>
            <person name="Desjardin D."/>
            <person name="Finy P."/>
            <person name="Geml J."/>
            <person name="Haridas S."/>
            <person name="Hughes K."/>
            <person name="Justo A."/>
            <person name="Karasinski D."/>
            <person name="Kautmanova I."/>
            <person name="Kiss B."/>
            <person name="Kocsube S."/>
            <person name="Kotiranta H."/>
            <person name="LaButti K.M."/>
            <person name="Lechner B.E."/>
            <person name="Liimatainen K."/>
            <person name="Lipzen A."/>
            <person name="Lukacs Z."/>
            <person name="Mihaltcheva S."/>
            <person name="Morgado L.N."/>
            <person name="Niskanen T."/>
            <person name="Noordeloos M.E."/>
            <person name="Ohm R.A."/>
            <person name="Ortiz-Santana B."/>
            <person name="Ovrebo C."/>
            <person name="Racz N."/>
            <person name="Riley R."/>
            <person name="Savchenko A."/>
            <person name="Shiryaev A."/>
            <person name="Soop K."/>
            <person name="Spirin V."/>
            <person name="Szebenyi C."/>
            <person name="Tomsovsky M."/>
            <person name="Tulloss R.E."/>
            <person name="Uehling J."/>
            <person name="Grigoriev I.V."/>
            <person name="Vagvolgyi C."/>
            <person name="Papp T."/>
            <person name="Martin F.M."/>
            <person name="Miettinen O."/>
            <person name="Hibbett D.S."/>
            <person name="Nagy L.G."/>
        </authorList>
    </citation>
    <scope>NUCLEOTIDE SEQUENCE [LARGE SCALE GENOMIC DNA]</scope>
    <source>
        <strain evidence="2 3">CBS 166.37</strain>
    </source>
</reference>
<feature type="compositionally biased region" description="Low complexity" evidence="1">
    <location>
        <begin position="120"/>
        <end position="142"/>
    </location>
</feature>
<feature type="region of interest" description="Disordered" evidence="1">
    <location>
        <begin position="62"/>
        <end position="99"/>
    </location>
</feature>
<feature type="compositionally biased region" description="Basic and acidic residues" evidence="1">
    <location>
        <begin position="251"/>
        <end position="261"/>
    </location>
</feature>
<protein>
    <submittedName>
        <fullName evidence="2">Uncharacterized protein</fullName>
    </submittedName>
</protein>
<dbReference type="Proteomes" id="UP000308652">
    <property type="component" value="Unassembled WGS sequence"/>
</dbReference>
<feature type="compositionally biased region" description="Low complexity" evidence="1">
    <location>
        <begin position="354"/>
        <end position="371"/>
    </location>
</feature>
<gene>
    <name evidence="2" type="ORF">BDQ12DRAFT_691533</name>
</gene>
<organism evidence="2 3">
    <name type="scientific">Crucibulum laeve</name>
    <dbReference type="NCBI Taxonomy" id="68775"/>
    <lineage>
        <taxon>Eukaryota</taxon>
        <taxon>Fungi</taxon>
        <taxon>Dikarya</taxon>
        <taxon>Basidiomycota</taxon>
        <taxon>Agaricomycotina</taxon>
        <taxon>Agaricomycetes</taxon>
        <taxon>Agaricomycetidae</taxon>
        <taxon>Agaricales</taxon>
        <taxon>Agaricineae</taxon>
        <taxon>Nidulariaceae</taxon>
        <taxon>Crucibulum</taxon>
    </lineage>
</organism>
<proteinExistence type="predicted"/>
<keyword evidence="3" id="KW-1185">Reference proteome</keyword>
<feature type="region of interest" description="Disordered" evidence="1">
    <location>
        <begin position="120"/>
        <end position="167"/>
    </location>
</feature>
<feature type="region of interest" description="Disordered" evidence="1">
    <location>
        <begin position="213"/>
        <end position="264"/>
    </location>
</feature>